<keyword evidence="2" id="KW-0106">Calcium</keyword>
<evidence type="ECO:0000256" key="1">
    <source>
        <dbReference type="ARBA" id="ARBA00022723"/>
    </source>
</evidence>
<evidence type="ECO:0000256" key="2">
    <source>
        <dbReference type="ARBA" id="ARBA00022837"/>
    </source>
</evidence>
<dbReference type="AlphaFoldDB" id="A0A815GD78"/>
<dbReference type="Proteomes" id="UP000682733">
    <property type="component" value="Unassembled WGS sequence"/>
</dbReference>
<gene>
    <name evidence="5" type="ORF">GPM918_LOCUS30232</name>
    <name evidence="4" type="ORF">OVA965_LOCUS26098</name>
    <name evidence="7" type="ORF">SRO942_LOCUS30838</name>
    <name evidence="6" type="ORF">TMI583_LOCUS26838</name>
</gene>
<dbReference type="GO" id="GO:0005509">
    <property type="term" value="F:calcium ion binding"/>
    <property type="evidence" value="ECO:0007669"/>
    <property type="project" value="TreeGrafter"/>
</dbReference>
<dbReference type="InterPro" id="IPR000008">
    <property type="entry name" value="C2_dom"/>
</dbReference>
<dbReference type="InterPro" id="IPR035892">
    <property type="entry name" value="C2_domain_sf"/>
</dbReference>
<sequence>MTHGQLQVTVIEARDLYHEDLVDKNDPYVEVSIDKHYKQRTSTQSNTDSPSWNETLILPVPQGHHHLHVHVFDADIVGHDLIGSAKIDLNPIILGKPFDGWVKLPTHLHLSSHGEVHLSIQYIKSS</sequence>
<name>A0A815GD78_9BILA</name>
<dbReference type="CDD" id="cd00030">
    <property type="entry name" value="C2"/>
    <property type="match status" value="1"/>
</dbReference>
<accession>A0A815GD78</accession>
<dbReference type="PROSITE" id="PS50004">
    <property type="entry name" value="C2"/>
    <property type="match status" value="1"/>
</dbReference>
<dbReference type="Proteomes" id="UP000677228">
    <property type="component" value="Unassembled WGS sequence"/>
</dbReference>
<evidence type="ECO:0000313" key="5">
    <source>
        <dbReference type="EMBL" id="CAF1336851.1"/>
    </source>
</evidence>
<dbReference type="EMBL" id="CAJNOK010016531">
    <property type="protein sequence ID" value="CAF1247088.1"/>
    <property type="molecule type" value="Genomic_DNA"/>
</dbReference>
<reference evidence="5" key="1">
    <citation type="submission" date="2021-02" db="EMBL/GenBank/DDBJ databases">
        <authorList>
            <person name="Nowell W R."/>
        </authorList>
    </citation>
    <scope>NUCLEOTIDE SEQUENCE</scope>
</reference>
<comment type="caution">
    <text evidence="5">The sequence shown here is derived from an EMBL/GenBank/DDBJ whole genome shotgun (WGS) entry which is preliminary data.</text>
</comment>
<feature type="domain" description="C2" evidence="3">
    <location>
        <begin position="1"/>
        <end position="102"/>
    </location>
</feature>
<dbReference type="EMBL" id="CAJOBC010056464">
    <property type="protein sequence ID" value="CAF4194662.1"/>
    <property type="molecule type" value="Genomic_DNA"/>
</dbReference>
<dbReference type="PANTHER" id="PTHR45911">
    <property type="entry name" value="C2 DOMAIN-CONTAINING PROTEIN"/>
    <property type="match status" value="1"/>
</dbReference>
<proteinExistence type="predicted"/>
<keyword evidence="8" id="KW-1185">Reference proteome</keyword>
<dbReference type="SMART" id="SM00239">
    <property type="entry name" value="C2"/>
    <property type="match status" value="1"/>
</dbReference>
<dbReference type="EMBL" id="CAJNOQ010014199">
    <property type="protein sequence ID" value="CAF1336851.1"/>
    <property type="molecule type" value="Genomic_DNA"/>
</dbReference>
<evidence type="ECO:0000313" key="6">
    <source>
        <dbReference type="EMBL" id="CAF4054782.1"/>
    </source>
</evidence>
<dbReference type="Pfam" id="PF00168">
    <property type="entry name" value="C2"/>
    <property type="match status" value="1"/>
</dbReference>
<dbReference type="Proteomes" id="UP000681722">
    <property type="component" value="Unassembled WGS sequence"/>
</dbReference>
<dbReference type="PANTHER" id="PTHR45911:SF4">
    <property type="entry name" value="MULTIPLE C2 AND TRANSMEMBRANE DOMAIN-CONTAINING PROTEIN"/>
    <property type="match status" value="1"/>
</dbReference>
<keyword evidence="1" id="KW-0479">Metal-binding</keyword>
<dbReference type="Proteomes" id="UP000663829">
    <property type="component" value="Unassembled WGS sequence"/>
</dbReference>
<protein>
    <recommendedName>
        <fullName evidence="3">C2 domain-containing protein</fullName>
    </recommendedName>
</protein>
<dbReference type="OrthoDB" id="63267at2759"/>
<dbReference type="EMBL" id="CAJOBA010038083">
    <property type="protein sequence ID" value="CAF4054782.1"/>
    <property type="molecule type" value="Genomic_DNA"/>
</dbReference>
<dbReference type="Gene3D" id="2.60.40.150">
    <property type="entry name" value="C2 domain"/>
    <property type="match status" value="1"/>
</dbReference>
<dbReference type="GO" id="GO:0016020">
    <property type="term" value="C:membrane"/>
    <property type="evidence" value="ECO:0007669"/>
    <property type="project" value="TreeGrafter"/>
</dbReference>
<evidence type="ECO:0000313" key="7">
    <source>
        <dbReference type="EMBL" id="CAF4194662.1"/>
    </source>
</evidence>
<dbReference type="SUPFAM" id="SSF49562">
    <property type="entry name" value="C2 domain (Calcium/lipid-binding domain, CaLB)"/>
    <property type="match status" value="1"/>
</dbReference>
<evidence type="ECO:0000313" key="8">
    <source>
        <dbReference type="Proteomes" id="UP000663829"/>
    </source>
</evidence>
<evidence type="ECO:0000259" key="3">
    <source>
        <dbReference type="PROSITE" id="PS50004"/>
    </source>
</evidence>
<organism evidence="5 8">
    <name type="scientific">Didymodactylos carnosus</name>
    <dbReference type="NCBI Taxonomy" id="1234261"/>
    <lineage>
        <taxon>Eukaryota</taxon>
        <taxon>Metazoa</taxon>
        <taxon>Spiralia</taxon>
        <taxon>Gnathifera</taxon>
        <taxon>Rotifera</taxon>
        <taxon>Eurotatoria</taxon>
        <taxon>Bdelloidea</taxon>
        <taxon>Philodinida</taxon>
        <taxon>Philodinidae</taxon>
        <taxon>Didymodactylos</taxon>
    </lineage>
</organism>
<evidence type="ECO:0000313" key="4">
    <source>
        <dbReference type="EMBL" id="CAF1247088.1"/>
    </source>
</evidence>